<dbReference type="AlphaFoldDB" id="A0A1M6DI88"/>
<name>A0A1M6DI88_9BACT</name>
<feature type="coiled-coil region" evidence="1">
    <location>
        <begin position="314"/>
        <end position="419"/>
    </location>
</feature>
<dbReference type="EMBL" id="FQZE01000005">
    <property type="protein sequence ID" value="SHI72976.1"/>
    <property type="molecule type" value="Genomic_DNA"/>
</dbReference>
<dbReference type="Pfam" id="PF10088">
    <property type="entry name" value="DUF2326"/>
    <property type="match status" value="1"/>
</dbReference>
<feature type="domain" description="DUF2326" evidence="2">
    <location>
        <begin position="428"/>
        <end position="565"/>
    </location>
</feature>
<evidence type="ECO:0000259" key="2">
    <source>
        <dbReference type="Pfam" id="PF10088"/>
    </source>
</evidence>
<dbReference type="STRING" id="1168035.SAMN05444280_10566"/>
<accession>A0A1M6DI88</accession>
<evidence type="ECO:0000313" key="3">
    <source>
        <dbReference type="EMBL" id="SHI72976.1"/>
    </source>
</evidence>
<protein>
    <submittedName>
        <fullName evidence="3">Uncharacterized protein YydD, contains DUF2326 domain</fullName>
    </submittedName>
</protein>
<organism evidence="3 4">
    <name type="scientific">Tangfeifania diversioriginum</name>
    <dbReference type="NCBI Taxonomy" id="1168035"/>
    <lineage>
        <taxon>Bacteria</taxon>
        <taxon>Pseudomonadati</taxon>
        <taxon>Bacteroidota</taxon>
        <taxon>Bacteroidia</taxon>
        <taxon>Marinilabiliales</taxon>
        <taxon>Prolixibacteraceae</taxon>
        <taxon>Tangfeifania</taxon>
    </lineage>
</organism>
<dbReference type="Proteomes" id="UP000184050">
    <property type="component" value="Unassembled WGS sequence"/>
</dbReference>
<gene>
    <name evidence="3" type="ORF">SAMN05444280_10566</name>
</gene>
<dbReference type="InterPro" id="IPR018760">
    <property type="entry name" value="DUF2326"/>
</dbReference>
<keyword evidence="4" id="KW-1185">Reference proteome</keyword>
<evidence type="ECO:0000256" key="1">
    <source>
        <dbReference type="SAM" id="Coils"/>
    </source>
</evidence>
<evidence type="ECO:0000313" key="4">
    <source>
        <dbReference type="Proteomes" id="UP000184050"/>
    </source>
</evidence>
<sequence length="569" mass="66885">MDHHFNVVLARISDMESKDDAHNLGKTSLVHVINFLLLGKFNKNFFENELFNGQIFYGEIELNSGKFLILRRQVDFPTKISFKLNENKQNDFNVPESWDYEDIGFEKAQKTMDAYLGFDVLKNYSYRKSITYFLRTQQDYLDVYKLNKFQGKHITWKPFVFELLGFDGSLITKKLELEELAEEQKKKIVILKQEANVDIGEKDKLLGLIDIKEQEKNKTEATIDKFDFFEKDSSINQEIIDDLDFQIQTFNTERYRIGYEITKIEESLSESNNDINIEKLRILYQEVELYFPENIEKQFDDLIKFNKSITTERNKFLKENLSLLKDEYKEIARQIKILELDKSEKLSYLTERDSYYKFKGYQKSLAKLEAEIERLQDKVKAIDKSVKIEQQIKNINNNIENAIDNINDAIAQRNHANINRTFNSIIYDILDTNALISITQNKQGNVEFDANYQNPEDLLSTSEAQGTTYKKILCMAFDIALLIHYSDKSFFRFVYHDGILEGLDDRVKVRLLNKVKSICEEYDIQYILSLIDSDIPVLSDGSKYQFDDKEICLELNDKDDSGRLFLHSF</sequence>
<reference evidence="3 4" key="1">
    <citation type="submission" date="2016-11" db="EMBL/GenBank/DDBJ databases">
        <authorList>
            <person name="Jaros S."/>
            <person name="Januszkiewicz K."/>
            <person name="Wedrychowicz H."/>
        </authorList>
    </citation>
    <scope>NUCLEOTIDE SEQUENCE [LARGE SCALE GENOMIC DNA]</scope>
    <source>
        <strain evidence="3 4">DSM 27063</strain>
    </source>
</reference>
<proteinExistence type="predicted"/>
<keyword evidence="1" id="KW-0175">Coiled coil</keyword>